<dbReference type="EMBL" id="NFKP01000031">
    <property type="protein sequence ID" value="OUP67549.1"/>
    <property type="molecule type" value="Genomic_DNA"/>
</dbReference>
<evidence type="ECO:0000313" key="3">
    <source>
        <dbReference type="EMBL" id="OUP67549.1"/>
    </source>
</evidence>
<dbReference type="Proteomes" id="UP000095765">
    <property type="component" value="Unassembled WGS sequence"/>
</dbReference>
<dbReference type="Proteomes" id="UP000196386">
    <property type="component" value="Unassembled WGS sequence"/>
</dbReference>
<dbReference type="OrthoDB" id="9797178at2"/>
<dbReference type="GO" id="GO:0016747">
    <property type="term" value="F:acyltransferase activity, transferring groups other than amino-acyl groups"/>
    <property type="evidence" value="ECO:0007669"/>
    <property type="project" value="InterPro"/>
</dbReference>
<dbReference type="InterPro" id="IPR016181">
    <property type="entry name" value="Acyl_CoA_acyltransferase"/>
</dbReference>
<dbReference type="RefSeq" id="WP_006873757.1">
    <property type="nucleotide sequence ID" value="NZ_CAJFJR010000032.1"/>
</dbReference>
<proteinExistence type="predicted"/>
<evidence type="ECO:0000313" key="5">
    <source>
        <dbReference type="Proteomes" id="UP000095765"/>
    </source>
</evidence>
<dbReference type="CDD" id="cd04301">
    <property type="entry name" value="NAT_SF"/>
    <property type="match status" value="1"/>
</dbReference>
<dbReference type="AlphaFoldDB" id="A0A174MH48"/>
<feature type="domain" description="N-acetyltransferase" evidence="1">
    <location>
        <begin position="5"/>
        <end position="157"/>
    </location>
</feature>
<reference evidence="2 5" key="1">
    <citation type="submission" date="2015-09" db="EMBL/GenBank/DDBJ databases">
        <authorList>
            <consortium name="Pathogen Informatics"/>
        </authorList>
    </citation>
    <scope>NUCLEOTIDE SEQUENCE [LARGE SCALE GENOMIC DNA]</scope>
    <source>
        <strain evidence="2 5">2789STDY5834939</strain>
    </source>
</reference>
<dbReference type="InterPro" id="IPR000182">
    <property type="entry name" value="GNAT_dom"/>
</dbReference>
<gene>
    <name evidence="3" type="ORF">B5F11_17660</name>
    <name evidence="4" type="ORF">DXC40_08190</name>
    <name evidence="2" type="ORF">ERS852551_00543</name>
</gene>
<reference evidence="6" key="2">
    <citation type="submission" date="2017-04" db="EMBL/GenBank/DDBJ databases">
        <title>Function of individual gut microbiota members based on whole genome sequencing of pure cultures obtained from chicken caecum.</title>
        <authorList>
            <person name="Medvecky M."/>
            <person name="Cejkova D."/>
            <person name="Polansky O."/>
            <person name="Karasova D."/>
            <person name="Kubasova T."/>
            <person name="Cizek A."/>
            <person name="Rychlik I."/>
        </authorList>
    </citation>
    <scope>NUCLEOTIDE SEQUENCE [LARGE SCALE GENOMIC DNA]</scope>
    <source>
        <strain evidence="6">An175</strain>
    </source>
</reference>
<dbReference type="Gene3D" id="3.40.630.30">
    <property type="match status" value="1"/>
</dbReference>
<protein>
    <submittedName>
        <fullName evidence="3">N-acetyltransferase</fullName>
    </submittedName>
    <submittedName>
        <fullName evidence="2">Predicted acetyltransferase</fullName>
    </submittedName>
</protein>
<dbReference type="SUPFAM" id="SSF55729">
    <property type="entry name" value="Acyl-CoA N-acyltransferases (Nat)"/>
    <property type="match status" value="1"/>
</dbReference>
<dbReference type="EMBL" id="CZBE01000003">
    <property type="protein sequence ID" value="CUP35694.1"/>
    <property type="molecule type" value="Genomic_DNA"/>
</dbReference>
<reference evidence="4 7" key="4">
    <citation type="submission" date="2018-08" db="EMBL/GenBank/DDBJ databases">
        <title>A genome reference for cultivated species of the human gut microbiota.</title>
        <authorList>
            <person name="Zou Y."/>
            <person name="Xue W."/>
            <person name="Luo G."/>
        </authorList>
    </citation>
    <scope>NUCLEOTIDE SEQUENCE [LARGE SCALE GENOMIC DNA]</scope>
    <source>
        <strain evidence="4 7">TF05-12AC</strain>
    </source>
</reference>
<evidence type="ECO:0000313" key="2">
    <source>
        <dbReference type="EMBL" id="CUP35694.1"/>
    </source>
</evidence>
<dbReference type="GeneID" id="72463041"/>
<evidence type="ECO:0000259" key="1">
    <source>
        <dbReference type="PROSITE" id="PS51186"/>
    </source>
</evidence>
<dbReference type="EMBL" id="QVME01000003">
    <property type="protein sequence ID" value="RGE68310.1"/>
    <property type="molecule type" value="Genomic_DNA"/>
</dbReference>
<dbReference type="Pfam" id="PF00583">
    <property type="entry name" value="Acetyltransf_1"/>
    <property type="match status" value="1"/>
</dbReference>
<dbReference type="Proteomes" id="UP000260828">
    <property type="component" value="Unassembled WGS sequence"/>
</dbReference>
<organism evidence="2 5">
    <name type="scientific">Anaerotruncus colihominis</name>
    <dbReference type="NCBI Taxonomy" id="169435"/>
    <lineage>
        <taxon>Bacteria</taxon>
        <taxon>Bacillati</taxon>
        <taxon>Bacillota</taxon>
        <taxon>Clostridia</taxon>
        <taxon>Eubacteriales</taxon>
        <taxon>Oscillospiraceae</taxon>
        <taxon>Anaerotruncus</taxon>
    </lineage>
</organism>
<name>A0A174MH48_9FIRM</name>
<sequence>MNDAVLIRNERETDYQKVEEITRKAFWNLYIPGCVEHYLAHVMRGHADFLPELDFVVEIGGQVIGNIMYTKAKLIDECGEEKEILTFGPVSILPEYQRKGYGKRMMEYSFERAAALGYDTIVIFGNPGNYVGRGFKSCKKYNICMEDGTFPAAMMVKVLKPGALDGRKWVYHDSPAMHIDEAQAEQFDAALEYMEKKEQPSQEEFYILSSAVLK</sequence>
<dbReference type="PROSITE" id="PS51186">
    <property type="entry name" value="GNAT"/>
    <property type="match status" value="1"/>
</dbReference>
<evidence type="ECO:0000313" key="7">
    <source>
        <dbReference type="Proteomes" id="UP000260828"/>
    </source>
</evidence>
<evidence type="ECO:0000313" key="6">
    <source>
        <dbReference type="Proteomes" id="UP000196386"/>
    </source>
</evidence>
<keyword evidence="2" id="KW-0808">Transferase</keyword>
<reference evidence="3" key="3">
    <citation type="journal article" date="2018" name="BMC Genomics">
        <title>Whole genome sequencing and function prediction of 133 gut anaerobes isolated from chicken caecum in pure cultures.</title>
        <authorList>
            <person name="Medvecky M."/>
            <person name="Cejkova D."/>
            <person name="Polansky O."/>
            <person name="Karasova D."/>
            <person name="Kubasova T."/>
            <person name="Cizek A."/>
            <person name="Rychlik I."/>
        </authorList>
    </citation>
    <scope>NUCLEOTIDE SEQUENCE</scope>
    <source>
        <strain evidence="3">An175</strain>
    </source>
</reference>
<evidence type="ECO:0000313" key="4">
    <source>
        <dbReference type="EMBL" id="RGE68310.1"/>
    </source>
</evidence>
<accession>A0A174MH48</accession>